<sequence length="239" mass="26988">MRVCTGCFERFQRDLKTIPDLYRECENMLATTPRDGQRVSGTRSFGIKLNAVAVEARDTLRARLRAWCDLVNAEHGCVPAGQSMEVLAEFLHQHARWLCHHPAAGDAISEMAETATMARRVVSPERVRCFRVGACIEHECGGSLIAVIQADGRLPSEVRCDNDPGHAWSAYEWRELDRRVSHQHQHQAGLPWLTAKDVAELCRISMSNVYRLASENSWRRRTNGRRVYYAKADVLASVG</sequence>
<feature type="domain" description="Helix-turn-helix" evidence="1">
    <location>
        <begin position="192"/>
        <end position="236"/>
    </location>
</feature>
<name>A0ABY6I283_STRPE</name>
<dbReference type="Proteomes" id="UP001163878">
    <property type="component" value="Chromosome"/>
</dbReference>
<reference evidence="2" key="1">
    <citation type="submission" date="2022-10" db="EMBL/GenBank/DDBJ databases">
        <title>Cytochrome P450 Catalyzes Benzene Ring Formation in the Biosynthesis of Trialkyl-Substituted Aromatic Polyketides.</title>
        <authorList>
            <person name="Zhao E."/>
            <person name="Ge H."/>
        </authorList>
    </citation>
    <scope>NUCLEOTIDE SEQUENCE</scope>
    <source>
        <strain evidence="2">NA0869</strain>
    </source>
</reference>
<protein>
    <submittedName>
        <fullName evidence="2">Helix-turn-helix domain-containing protein</fullName>
    </submittedName>
</protein>
<proteinExistence type="predicted"/>
<dbReference type="EMBL" id="CP107567">
    <property type="protein sequence ID" value="UYQ60936.1"/>
    <property type="molecule type" value="Genomic_DNA"/>
</dbReference>
<evidence type="ECO:0000313" key="2">
    <source>
        <dbReference type="EMBL" id="UYQ60936.1"/>
    </source>
</evidence>
<dbReference type="RefSeq" id="WP_264242142.1">
    <property type="nucleotide sequence ID" value="NZ_CP107567.1"/>
</dbReference>
<evidence type="ECO:0000259" key="1">
    <source>
        <dbReference type="Pfam" id="PF12728"/>
    </source>
</evidence>
<dbReference type="Pfam" id="PF12728">
    <property type="entry name" value="HTH_17"/>
    <property type="match status" value="1"/>
</dbReference>
<keyword evidence="3" id="KW-1185">Reference proteome</keyword>
<dbReference type="InterPro" id="IPR041657">
    <property type="entry name" value="HTH_17"/>
</dbReference>
<organism evidence="2 3">
    <name type="scientific">Streptomyces peucetius</name>
    <dbReference type="NCBI Taxonomy" id="1950"/>
    <lineage>
        <taxon>Bacteria</taxon>
        <taxon>Bacillati</taxon>
        <taxon>Actinomycetota</taxon>
        <taxon>Actinomycetes</taxon>
        <taxon>Kitasatosporales</taxon>
        <taxon>Streptomycetaceae</taxon>
        <taxon>Streptomyces</taxon>
    </lineage>
</organism>
<gene>
    <name evidence="2" type="ORF">OGH68_05245</name>
</gene>
<accession>A0ABY6I283</accession>
<evidence type="ECO:0000313" key="3">
    <source>
        <dbReference type="Proteomes" id="UP001163878"/>
    </source>
</evidence>